<keyword evidence="1" id="KW-1133">Transmembrane helix</keyword>
<feature type="transmembrane region" description="Helical" evidence="1">
    <location>
        <begin position="12"/>
        <end position="30"/>
    </location>
</feature>
<sequence length="148" mass="15480">MGGFRDRTSNRAYEFAVLAVAPVCGVLLAAGDIRPHSVEVAMPEAMRICWEFGLVAVGVAGLLGMFWPGQLGTGLGIELAAVLMLGAIAAMYVVSVLVVAGAQGVVAVSFVGAVTVGSWLRAAEIARSLRWLVRMHQAGADPCRRVQT</sequence>
<comment type="caution">
    <text evidence="2">The sequence shown here is derived from an EMBL/GenBank/DDBJ whole genome shotgun (WGS) entry which is preliminary data.</text>
</comment>
<name>A0A562IHX2_MICOL</name>
<dbReference type="AlphaFoldDB" id="A0A562IHX2"/>
<dbReference type="OrthoDB" id="3401403at2"/>
<dbReference type="EMBL" id="VLKE01000001">
    <property type="protein sequence ID" value="TWH70418.1"/>
    <property type="molecule type" value="Genomic_DNA"/>
</dbReference>
<keyword evidence="1" id="KW-0472">Membrane</keyword>
<organism evidence="2 3">
    <name type="scientific">Micromonospora olivasterospora</name>
    <dbReference type="NCBI Taxonomy" id="1880"/>
    <lineage>
        <taxon>Bacteria</taxon>
        <taxon>Bacillati</taxon>
        <taxon>Actinomycetota</taxon>
        <taxon>Actinomycetes</taxon>
        <taxon>Micromonosporales</taxon>
        <taxon>Micromonosporaceae</taxon>
        <taxon>Micromonospora</taxon>
    </lineage>
</organism>
<protein>
    <submittedName>
        <fullName evidence="2">Uncharacterized protein</fullName>
    </submittedName>
</protein>
<keyword evidence="1" id="KW-0812">Transmembrane</keyword>
<gene>
    <name evidence="2" type="ORF">JD77_05443</name>
</gene>
<accession>A0A562IHX2</accession>
<feature type="transmembrane region" description="Helical" evidence="1">
    <location>
        <begin position="50"/>
        <end position="68"/>
    </location>
</feature>
<feature type="transmembrane region" description="Helical" evidence="1">
    <location>
        <begin position="100"/>
        <end position="120"/>
    </location>
</feature>
<proteinExistence type="predicted"/>
<feature type="transmembrane region" description="Helical" evidence="1">
    <location>
        <begin position="75"/>
        <end position="94"/>
    </location>
</feature>
<evidence type="ECO:0000313" key="2">
    <source>
        <dbReference type="EMBL" id="TWH70418.1"/>
    </source>
</evidence>
<evidence type="ECO:0000313" key="3">
    <source>
        <dbReference type="Proteomes" id="UP000319825"/>
    </source>
</evidence>
<dbReference type="RefSeq" id="WP_145776702.1">
    <property type="nucleotide sequence ID" value="NZ_BAAATQ010000341.1"/>
</dbReference>
<reference evidence="2 3" key="1">
    <citation type="submission" date="2019-07" db="EMBL/GenBank/DDBJ databases">
        <title>R&amp;d 2014.</title>
        <authorList>
            <person name="Klenk H.-P."/>
        </authorList>
    </citation>
    <scope>NUCLEOTIDE SEQUENCE [LARGE SCALE GENOMIC DNA]</scope>
    <source>
        <strain evidence="2 3">DSM 43868</strain>
    </source>
</reference>
<dbReference type="Proteomes" id="UP000319825">
    <property type="component" value="Unassembled WGS sequence"/>
</dbReference>
<keyword evidence="3" id="KW-1185">Reference proteome</keyword>
<evidence type="ECO:0000256" key="1">
    <source>
        <dbReference type="SAM" id="Phobius"/>
    </source>
</evidence>